<feature type="region of interest" description="Disordered" evidence="2">
    <location>
        <begin position="1655"/>
        <end position="1682"/>
    </location>
</feature>
<dbReference type="Pfam" id="PF00191">
    <property type="entry name" value="Annexin"/>
    <property type="match status" value="2"/>
</dbReference>
<protein>
    <recommendedName>
        <fullName evidence="5">Annexin</fullName>
    </recommendedName>
</protein>
<dbReference type="GO" id="GO:0005544">
    <property type="term" value="F:calcium-dependent phospholipid binding"/>
    <property type="evidence" value="ECO:0007669"/>
    <property type="project" value="InterPro"/>
</dbReference>
<dbReference type="Proteomes" id="UP000642488">
    <property type="component" value="Unassembled WGS sequence"/>
</dbReference>
<feature type="compositionally biased region" description="Low complexity" evidence="2">
    <location>
        <begin position="142"/>
        <end position="157"/>
    </location>
</feature>
<feature type="compositionally biased region" description="Low complexity" evidence="2">
    <location>
        <begin position="36"/>
        <end position="48"/>
    </location>
</feature>
<feature type="region of interest" description="Disordered" evidence="2">
    <location>
        <begin position="221"/>
        <end position="269"/>
    </location>
</feature>
<name>A0A934IC56_9RHOB</name>
<dbReference type="SMART" id="SM00335">
    <property type="entry name" value="ANX"/>
    <property type="match status" value="3"/>
</dbReference>
<evidence type="ECO:0000313" key="4">
    <source>
        <dbReference type="Proteomes" id="UP000642488"/>
    </source>
</evidence>
<dbReference type="PANTHER" id="PTHR10502">
    <property type="entry name" value="ANNEXIN"/>
    <property type="match status" value="1"/>
</dbReference>
<accession>A0A934IC56</accession>
<dbReference type="GO" id="GO:0005509">
    <property type="term" value="F:calcium ion binding"/>
    <property type="evidence" value="ECO:0007669"/>
    <property type="project" value="InterPro"/>
</dbReference>
<comment type="caution">
    <text evidence="3">The sequence shown here is derived from an EMBL/GenBank/DDBJ whole genome shotgun (WGS) entry which is preliminary data.</text>
</comment>
<dbReference type="GO" id="GO:0012506">
    <property type="term" value="C:vesicle membrane"/>
    <property type="evidence" value="ECO:0007669"/>
    <property type="project" value="TreeGrafter"/>
</dbReference>
<reference evidence="3" key="1">
    <citation type="submission" date="2020-12" db="EMBL/GenBank/DDBJ databases">
        <title>Bacterial taxonomy.</title>
        <authorList>
            <person name="Pan X."/>
        </authorList>
    </citation>
    <scope>NUCLEOTIDE SEQUENCE</scope>
    <source>
        <strain evidence="3">KCTC 52957</strain>
    </source>
</reference>
<keyword evidence="1" id="KW-0677">Repeat</keyword>
<proteinExistence type="predicted"/>
<organism evidence="3 4">
    <name type="scientific">Palleronia pontilimi</name>
    <dbReference type="NCBI Taxonomy" id="1964209"/>
    <lineage>
        <taxon>Bacteria</taxon>
        <taxon>Pseudomonadati</taxon>
        <taxon>Pseudomonadota</taxon>
        <taxon>Alphaproteobacteria</taxon>
        <taxon>Rhodobacterales</taxon>
        <taxon>Roseobacteraceae</taxon>
        <taxon>Palleronia</taxon>
    </lineage>
</organism>
<gene>
    <name evidence="3" type="ORF">ILP92_17085</name>
</gene>
<dbReference type="SUPFAM" id="SSF47874">
    <property type="entry name" value="Annexin"/>
    <property type="match status" value="2"/>
</dbReference>
<dbReference type="PANTHER" id="PTHR10502:SF233">
    <property type="entry name" value="ANNEXIN B9"/>
    <property type="match status" value="1"/>
</dbReference>
<dbReference type="InterPro" id="IPR018502">
    <property type="entry name" value="Annexin_repeat"/>
</dbReference>
<feature type="region of interest" description="Disordered" evidence="2">
    <location>
        <begin position="1"/>
        <end position="48"/>
    </location>
</feature>
<evidence type="ECO:0000313" key="3">
    <source>
        <dbReference type="EMBL" id="MBJ3764453.1"/>
    </source>
</evidence>
<feature type="compositionally biased region" description="Low complexity" evidence="2">
    <location>
        <begin position="1661"/>
        <end position="1682"/>
    </location>
</feature>
<feature type="region of interest" description="Disordered" evidence="2">
    <location>
        <begin position="66"/>
        <end position="196"/>
    </location>
</feature>
<dbReference type="GO" id="GO:0005886">
    <property type="term" value="C:plasma membrane"/>
    <property type="evidence" value="ECO:0007669"/>
    <property type="project" value="TreeGrafter"/>
</dbReference>
<dbReference type="GO" id="GO:0001786">
    <property type="term" value="F:phosphatidylserine binding"/>
    <property type="evidence" value="ECO:0007669"/>
    <property type="project" value="TreeGrafter"/>
</dbReference>
<dbReference type="InterPro" id="IPR001464">
    <property type="entry name" value="Annexin"/>
</dbReference>
<evidence type="ECO:0000256" key="1">
    <source>
        <dbReference type="ARBA" id="ARBA00022737"/>
    </source>
</evidence>
<feature type="region of interest" description="Disordered" evidence="2">
    <location>
        <begin position="1953"/>
        <end position="1976"/>
    </location>
</feature>
<evidence type="ECO:0000256" key="2">
    <source>
        <dbReference type="SAM" id="MobiDB-lite"/>
    </source>
</evidence>
<evidence type="ECO:0008006" key="5">
    <source>
        <dbReference type="Google" id="ProtNLM"/>
    </source>
</evidence>
<dbReference type="Gene3D" id="1.10.220.10">
    <property type="entry name" value="Annexin"/>
    <property type="match status" value="3"/>
</dbReference>
<dbReference type="RefSeq" id="WP_198917628.1">
    <property type="nucleotide sequence ID" value="NZ_JAEKPD010000026.1"/>
</dbReference>
<dbReference type="PRINTS" id="PR00196">
    <property type="entry name" value="ANNEXIN"/>
</dbReference>
<dbReference type="EMBL" id="JAEKPD010000026">
    <property type="protein sequence ID" value="MBJ3764453.1"/>
    <property type="molecule type" value="Genomic_DNA"/>
</dbReference>
<keyword evidence="4" id="KW-1185">Reference proteome</keyword>
<sequence>MTRTVASARDTRAPGPDEAPAPAPQLRRETKQDRLGAQGAWQAAEGAGQDRWTALAALLARMLESASAAAPPAAGPAQAPGEAPATPSATAVPGEPSAGPAEPAAAEGAEGVEAPVRLPQGAEAAVLSQAEPPPRPGEVTLPEFPEGGEPLPEAEAPSAPPPAAPGPVAGAGAPTPAPAGGGGGGGPAPQAIVRQWQAGVSQAGAGLPQERVQVDRAQAATLTRAGTHARQRNTRARAGLTRDAIATVPPAPEVREAPAPPERNPVPQHTGAVLRLSNRRLPNQSAPALVASPERDIENGVSVGGQRPRIGDRPIAPDLFQALISPRARELAQLPAPAAEGARETDEQRRVREAMELLSGTPREAGERRGRGEQVIIPDTGPVAARPLPPGLSTPVGQVVARLLAQAPQTTAGVLDTLRERAYRDGVLKTNFPEVGGAMASSLQSEVTIELQEIAAAAGVSAEQLDGMVAARQAELSRSATEAAGEAEAEGAAATETVQQEGQQTADAIAGAARAAEEETLNRQEAASGQNDPAVINRRRDMVVSWIREQVTVQITDYQRAGERRERELSTALQQQFDAYRAQVQREVYQVMTPQAPRPDRNPSDAARERRLADLSAEIRGWGHDRVRLTTEAFRTRINTAQTSTRTHRSQIESAGTAGIEAARVWAEDRILAGQSWWDRFIARIRRWLSEANDVTEQWRVRRTTENRDAVAADIQTVQLAREAMARGLTQQQILADRSLNAAQRSILQAYFAQGPDTHPLDFAAGRLRDSIAAGHLERARQVFERELIAMPVSGGDYATANKLEAVARAQTGSFSAATIAQQLRAAMDQIGTDEAQIYRALNGLTALQGAVVRKMYRARYDRDLDYDLRDELSGDEQARAMAQIEGRQAEGDAIALHDAVAGLGTDEAAIMELLRNKTPAEVAAIRAAYLQRYGESLDDALRDDLAEGNEQDQAEALLRGDVATADAIALDEAMRGGLTGWGTSEEEIERVYTRTRSEVLAMAQRENWTAEEMEAEVRRRLRAIEARFGERYANVAQYNRPGLAGGTVLERAFASELSGPERDLANALQGNNLVAADAARIEIERRGVYASDDAINDVLRSQYERALEARRLDEGPARQMRVRRLVDELRDRRPPLSENEISRQRIALERQMEREMEDGAQEDSRLSMGELRDVYQDRYFWPLSFAIETSMSGEDRNRARNMLQQGGRLTPLQEVEYATRTVGTDEAALRRVLTRMTRAEIQQLREQWEQRHPGRSFNAMLRSELTGRDASDIMDAVYHGAPETDEERIRQEERRVHREINHLTGVLGGAAAGNEADWMENELARLRALRAPLLRTDWPDTPEARAERERLSARVDERVQAVQDAVADHRRRIDAVTDFATQVIGIAVGVTVAVVLGAVSGGTLGVATIALMASLMATASTITTKILIKGGSYGIDDYGIDLAVGVVDAITAVATAGMGSRLIAPLRALAQRTRVGDVVGWMGRTGLARRMAQAPGAATVRGLAGRAGLSREGLERGAAAFLAEGIEDAVGAAPSSFVQIALTDATWEGDPLKNFLESGGMALLQAVAMGRMMAGGMSVGQRGFAGLRGVARSRTEVGRLLEANRILQDGYARYREDNPGASIGDFLASPLGREARATIERRGLMRDIEAANRAAENPLPAREAQARAAAEADAPPPGRAAAEAEADARAAALEAAIPAGLREGTFVSPDPVLPGRTVRVEPLRIGRRIVGVEVRVGPDATPMDIAMHAATVHAMQKYRGTLGNIRRALADMAATITGSGLQVGSRGWEARLEIGKLPAIIAERMDALSGRALTPDAEARVLADIARLEAQFHHHEAVFANPALRDQPGRGYVAAEDGAHPRDFAQPMHEAVGRRIGPEAEEDPTFRAPGRAAGEAEDVAQLELIFGGPIRPEDAAGLDPPPAGALYEAPGQLSPAAQADLALTLARAREAFERAYPEPPADGGKRRRPRTDDRDATALEEARGLLAGLAQRYDLHPADLMAFVAAAEGAGPVAALLPARPDAPTQVRTLDDVRAATQQAVESLQPQIIGPVRPTRPEDLVAEIARGDPQGFAQQRLERMSGAPPHYRTQNFSQNALRATIDPQTGIGFLRIRTDAAAGTKEYAIQISGSRTDPSQPIRYHGYFPPYDQIGNTVVQLYDGALRVWREPPSPDYPEGRLMQESIVRPTRGRQGQETTGPTREALGLTGVMTHRAHAHGNIIGVESPFGIYHAPSRVNLETQAAGVEKYIAALRDAAPEGVTFILQTGVRHHGDQATLRQIDYRISIVIEGHRMDFANFSIRIDRLPDDMAGITQENLVTIEPLEPRSALARLDPERVQGMTPAQVRDTAETLDAVREMVRARVDPPEHVISEGLREAVAAHEMRTRLMQEEPDRVRSTVAASQGRIVDYSPPRDGSYDAQAWTNGLAGIGFNTPGEANYIVVDLRGAHLTDAQRQQIRDAIAALHWNARQKFVVLMPDPPGPAGAGAGAGP</sequence>
<dbReference type="PROSITE" id="PS51897">
    <property type="entry name" value="ANNEXIN_2"/>
    <property type="match status" value="1"/>
</dbReference>
<dbReference type="GO" id="GO:0005737">
    <property type="term" value="C:cytoplasm"/>
    <property type="evidence" value="ECO:0007669"/>
    <property type="project" value="TreeGrafter"/>
</dbReference>
<dbReference type="GO" id="GO:0032509">
    <property type="term" value="P:endosome transport via multivesicular body sorting pathway"/>
    <property type="evidence" value="ECO:0007669"/>
    <property type="project" value="TreeGrafter"/>
</dbReference>
<dbReference type="InterPro" id="IPR037104">
    <property type="entry name" value="Annexin_sf"/>
</dbReference>
<feature type="compositionally biased region" description="Low complexity" evidence="2">
    <location>
        <begin position="66"/>
        <end position="116"/>
    </location>
</feature>